<proteinExistence type="predicted"/>
<organism evidence="3 4">
    <name type="scientific">Chlorobaculum limnaeum</name>
    <dbReference type="NCBI Taxonomy" id="274537"/>
    <lineage>
        <taxon>Bacteria</taxon>
        <taxon>Pseudomonadati</taxon>
        <taxon>Chlorobiota</taxon>
        <taxon>Chlorobiia</taxon>
        <taxon>Chlorobiales</taxon>
        <taxon>Chlorobiaceae</taxon>
        <taxon>Chlorobaculum</taxon>
    </lineage>
</organism>
<name>A0A1D8D4U8_CHLLM</name>
<protein>
    <recommendedName>
        <fullName evidence="5">ATPase</fullName>
    </recommendedName>
</protein>
<dbReference type="EMBL" id="CP017305">
    <property type="protein sequence ID" value="AOS85035.1"/>
    <property type="molecule type" value="Genomic_DNA"/>
</dbReference>
<dbReference type="RefSeq" id="WP_069811481.1">
    <property type="nucleotide sequence ID" value="NZ_CP017305.1"/>
</dbReference>
<dbReference type="KEGG" id="clz:BIU88_06485"/>
<accession>A0A1D8D4U8</accession>
<keyword evidence="4" id="KW-1185">Reference proteome</keyword>
<evidence type="ECO:0000313" key="3">
    <source>
        <dbReference type="EMBL" id="AOS85035.1"/>
    </source>
</evidence>
<dbReference type="SUPFAM" id="SSF52540">
    <property type="entry name" value="P-loop containing nucleoside triphosphate hydrolases"/>
    <property type="match status" value="1"/>
</dbReference>
<gene>
    <name evidence="3" type="ORF">BIU88_06485</name>
</gene>
<feature type="domain" description="AAA" evidence="1">
    <location>
        <begin position="22"/>
        <end position="140"/>
    </location>
</feature>
<reference evidence="3" key="1">
    <citation type="submission" date="2016-09" db="EMBL/GenBank/DDBJ databases">
        <title>Genome sequence of Chlorobaculum limnaeum.</title>
        <authorList>
            <person name="Liu Z."/>
            <person name="Tank M."/>
            <person name="Bryant D.A."/>
        </authorList>
    </citation>
    <scope>NUCLEOTIDE SEQUENCE [LARGE SCALE GENOMIC DNA]</scope>
    <source>
        <strain evidence="3">DSM 1677</strain>
    </source>
</reference>
<dbReference type="Gene3D" id="3.40.50.300">
    <property type="entry name" value="P-loop containing nucleotide triphosphate hydrolases"/>
    <property type="match status" value="1"/>
</dbReference>
<dbReference type="InterPro" id="IPR041682">
    <property type="entry name" value="AAA_14"/>
</dbReference>
<dbReference type="STRING" id="274537.BIU88_06485"/>
<evidence type="ECO:0000259" key="1">
    <source>
        <dbReference type="Pfam" id="PF13173"/>
    </source>
</evidence>
<evidence type="ECO:0000313" key="4">
    <source>
        <dbReference type="Proteomes" id="UP000095185"/>
    </source>
</evidence>
<dbReference type="InterPro" id="IPR027417">
    <property type="entry name" value="P-loop_NTPase"/>
</dbReference>
<dbReference type="Proteomes" id="UP000095185">
    <property type="component" value="Chromosome"/>
</dbReference>
<dbReference type="PANTHER" id="PTHR43566">
    <property type="entry name" value="CONSERVED PROTEIN"/>
    <property type="match status" value="1"/>
</dbReference>
<sequence length="388" mass="43147">MSGEYLDRIIAADVRQGLKHYPVTAIVGPRQCGKSTLIRHLVTYDRPVVYLDLERPSDLRKLDDPEWFLKNQRESVVCIDEVQRKPELFPLIRSLVDEWGGNGHFLVLGSASRDLLKQSSESLAGRITYKRLTPFLWTEIKGRVTIEEYLARGGFPRSLLQEDAAVSFAWREDFITSFLERDLLQWSGFSPATMRRLWQMLAHQNGQMVNLSAIGGSLGASHTMVRNYLDLLQQTFMVSILPPLLSNTGKRIVKSPKVYVTDTGIVAALLGIAGFSQIAGHPVFGSLWETLVLTNIQGMFPGCELFYYRTSNGAEVDIVMQQSGKRIAIECKASVAPALTRGNSSAIGDLAPDHTFVVAPVEQGYPLKPGVTVASLSELFDRLETMLS</sequence>
<dbReference type="Pfam" id="PF13635">
    <property type="entry name" value="DUF4143"/>
    <property type="match status" value="1"/>
</dbReference>
<evidence type="ECO:0000259" key="2">
    <source>
        <dbReference type="Pfam" id="PF13635"/>
    </source>
</evidence>
<dbReference type="PANTHER" id="PTHR43566:SF2">
    <property type="entry name" value="DUF4143 DOMAIN-CONTAINING PROTEIN"/>
    <property type="match status" value="1"/>
</dbReference>
<dbReference type="OrthoDB" id="9778168at2"/>
<dbReference type="InterPro" id="IPR025420">
    <property type="entry name" value="DUF4143"/>
</dbReference>
<evidence type="ECO:0008006" key="5">
    <source>
        <dbReference type="Google" id="ProtNLM"/>
    </source>
</evidence>
<dbReference type="AlphaFoldDB" id="A0A1D8D4U8"/>
<feature type="domain" description="DUF4143" evidence="2">
    <location>
        <begin position="180"/>
        <end position="334"/>
    </location>
</feature>
<dbReference type="Pfam" id="PF13173">
    <property type="entry name" value="AAA_14"/>
    <property type="match status" value="1"/>
</dbReference>